<feature type="region of interest" description="Disordered" evidence="1">
    <location>
        <begin position="227"/>
        <end position="304"/>
    </location>
</feature>
<accession>A0A100I8R1</accession>
<feature type="compositionally biased region" description="Basic and acidic residues" evidence="1">
    <location>
        <begin position="227"/>
        <end position="243"/>
    </location>
</feature>
<name>A0A100I8R1_ASPNG</name>
<sequence>MSTTSTYSPFRISPRDRANLDRNEAFRLVREHLRRQELGMKAPSFCAEHRHDTPSQEQETFRLHRDIIHTILLPLFLLHHQASRIATNVLPRHKGAECERAFRGEARGAYAWLHSILSEEHDWYLTERCPACIVLHVMNSEPTIRFVAVACLLSDHLQGLDLPSAKRRLPNFDFWYESLENAVREDTFWGEGFWPDIEYRACALTDGVKQLVLQCLELQAALDRHDLQPEESYRPTQRSRNDSSRPSVTVKQSSCTPLPVIDEEDQKLFSKAGANRGMHPCRSERPQRFHARRHGDPRRRSVTS</sequence>
<dbReference type="OrthoDB" id="5272500at2759"/>
<dbReference type="EMBL" id="BCMY01000002">
    <property type="protein sequence ID" value="GAQ36733.1"/>
    <property type="molecule type" value="Genomic_DNA"/>
</dbReference>
<dbReference type="AlphaFoldDB" id="A0A100I8R1"/>
<evidence type="ECO:0000256" key="1">
    <source>
        <dbReference type="SAM" id="MobiDB-lite"/>
    </source>
</evidence>
<reference evidence="3" key="1">
    <citation type="journal article" date="2016" name="Genome Announc.">
        <title>Draft genome sequence of Aspergillus niger strain An76.</title>
        <authorList>
            <person name="Gong W."/>
            <person name="Cheng Z."/>
            <person name="Zhang H."/>
            <person name="Liu L."/>
            <person name="Gao P."/>
            <person name="Wang L."/>
        </authorList>
    </citation>
    <scope>NUCLEOTIDE SEQUENCE [LARGE SCALE GENOMIC DNA]</scope>
    <source>
        <strain evidence="3">An76</strain>
    </source>
</reference>
<gene>
    <name evidence="2" type="ORF">ABL_01827</name>
</gene>
<dbReference type="Proteomes" id="UP000068243">
    <property type="component" value="Unassembled WGS sequence"/>
</dbReference>
<feature type="compositionally biased region" description="Basic residues" evidence="1">
    <location>
        <begin position="288"/>
        <end position="304"/>
    </location>
</feature>
<proteinExistence type="predicted"/>
<evidence type="ECO:0000313" key="2">
    <source>
        <dbReference type="EMBL" id="GAQ36733.1"/>
    </source>
</evidence>
<organism evidence="2 3">
    <name type="scientific">Aspergillus niger</name>
    <dbReference type="NCBI Taxonomy" id="5061"/>
    <lineage>
        <taxon>Eukaryota</taxon>
        <taxon>Fungi</taxon>
        <taxon>Dikarya</taxon>
        <taxon>Ascomycota</taxon>
        <taxon>Pezizomycotina</taxon>
        <taxon>Eurotiomycetes</taxon>
        <taxon>Eurotiomycetidae</taxon>
        <taxon>Eurotiales</taxon>
        <taxon>Aspergillaceae</taxon>
        <taxon>Aspergillus</taxon>
        <taxon>Aspergillus subgen. Circumdati</taxon>
    </lineage>
</organism>
<dbReference type="OMA" id="ARSAFAW"/>
<dbReference type="VEuPathDB" id="FungiDB:ATCC64974_55210"/>
<dbReference type="VEuPathDB" id="FungiDB:ASPNIDRAFT2_1135813"/>
<dbReference type="VEuPathDB" id="FungiDB:An02g09040"/>
<evidence type="ECO:0000313" key="3">
    <source>
        <dbReference type="Proteomes" id="UP000068243"/>
    </source>
</evidence>
<feature type="compositionally biased region" description="Polar residues" evidence="1">
    <location>
        <begin position="244"/>
        <end position="256"/>
    </location>
</feature>
<comment type="caution">
    <text evidence="2">The sequence shown here is derived from an EMBL/GenBank/DDBJ whole genome shotgun (WGS) entry which is preliminary data.</text>
</comment>
<protein>
    <submittedName>
        <fullName evidence="2">Similar to An02g09040</fullName>
    </submittedName>
</protein>
<dbReference type="VEuPathDB" id="FungiDB:M747DRAFT_44034"/>
<dbReference type="PaxDb" id="5061-CADANGAP00002360"/>